<dbReference type="OrthoDB" id="285219at2759"/>
<dbReference type="InterPro" id="IPR038922">
    <property type="entry name" value="HYPK_UBA"/>
</dbReference>
<dbReference type="InterPro" id="IPR052617">
    <property type="entry name" value="Huntingtin-int_K"/>
</dbReference>
<dbReference type="PANTHER" id="PTHR31184:SF2">
    <property type="entry name" value="HUNTINGTIN-INTERACTING PROTEIN K"/>
    <property type="match status" value="1"/>
</dbReference>
<evidence type="ECO:0000259" key="1">
    <source>
        <dbReference type="Pfam" id="PF19026"/>
    </source>
</evidence>
<dbReference type="AlphaFoldDB" id="A0A0D7AZ12"/>
<dbReference type="Pfam" id="PF19026">
    <property type="entry name" value="UBA_HYPK"/>
    <property type="match status" value="1"/>
</dbReference>
<dbReference type="CDD" id="cd14361">
    <property type="entry name" value="UBA_HYPK"/>
    <property type="match status" value="1"/>
</dbReference>
<dbReference type="InterPro" id="IPR044034">
    <property type="entry name" value="NAC-like_UBA"/>
</dbReference>
<dbReference type="Proteomes" id="UP000054007">
    <property type="component" value="Unassembled WGS sequence"/>
</dbReference>
<feature type="domain" description="Nascent polypeptide-associated complex subunit alpha-like UBA" evidence="1">
    <location>
        <begin position="50"/>
        <end position="90"/>
    </location>
</feature>
<dbReference type="EMBL" id="KN880684">
    <property type="protein sequence ID" value="KIY63608.1"/>
    <property type="molecule type" value="Genomic_DNA"/>
</dbReference>
<reference evidence="2 3" key="1">
    <citation type="journal article" date="2015" name="Fungal Genet. Biol.">
        <title>Evolution of novel wood decay mechanisms in Agaricales revealed by the genome sequences of Fistulina hepatica and Cylindrobasidium torrendii.</title>
        <authorList>
            <person name="Floudas D."/>
            <person name="Held B.W."/>
            <person name="Riley R."/>
            <person name="Nagy L.G."/>
            <person name="Koehler G."/>
            <person name="Ransdell A.S."/>
            <person name="Younus H."/>
            <person name="Chow J."/>
            <person name="Chiniquy J."/>
            <person name="Lipzen A."/>
            <person name="Tritt A."/>
            <person name="Sun H."/>
            <person name="Haridas S."/>
            <person name="LaButti K."/>
            <person name="Ohm R.A."/>
            <person name="Kues U."/>
            <person name="Blanchette R.A."/>
            <person name="Grigoriev I.V."/>
            <person name="Minto R.E."/>
            <person name="Hibbett D.S."/>
        </authorList>
    </citation>
    <scope>NUCLEOTIDE SEQUENCE [LARGE SCALE GENOMIC DNA]</scope>
    <source>
        <strain evidence="2 3">FP15055 ss-10</strain>
    </source>
</reference>
<evidence type="ECO:0000313" key="3">
    <source>
        <dbReference type="Proteomes" id="UP000054007"/>
    </source>
</evidence>
<evidence type="ECO:0000313" key="2">
    <source>
        <dbReference type="EMBL" id="KIY63608.1"/>
    </source>
</evidence>
<name>A0A0D7AZ12_9AGAR</name>
<accession>A0A0D7AZ12</accession>
<gene>
    <name evidence="2" type="ORF">CYLTODRAFT_402941</name>
</gene>
<keyword evidence="3" id="KW-1185">Reference proteome</keyword>
<dbReference type="GO" id="GO:0050821">
    <property type="term" value="P:protein stabilization"/>
    <property type="evidence" value="ECO:0007669"/>
    <property type="project" value="TreeGrafter"/>
</dbReference>
<protein>
    <recommendedName>
        <fullName evidence="1">Nascent polypeptide-associated complex subunit alpha-like UBA domain-containing protein</fullName>
    </recommendedName>
</protein>
<dbReference type="STRING" id="1314674.A0A0D7AZ12"/>
<dbReference type="GO" id="GO:0043066">
    <property type="term" value="P:negative regulation of apoptotic process"/>
    <property type="evidence" value="ECO:0007669"/>
    <property type="project" value="TreeGrafter"/>
</dbReference>
<dbReference type="Gene3D" id="1.10.8.10">
    <property type="entry name" value="DNA helicase RuvA subunit, C-terminal domain"/>
    <property type="match status" value="1"/>
</dbReference>
<sequence>MSVTNGRPEPEVIVNFSDGFSYVKAKLEAAYAEGGVLEKSVKPPKQAESVTLKKEDIDLIVNELELSRTQAEKALQKHRGDVSVTLRALVLDSPW</sequence>
<proteinExistence type="predicted"/>
<dbReference type="PANTHER" id="PTHR31184">
    <property type="entry name" value="HUNTINGTIN-INTERACTING PROTEIN K FAMILY MEMBER"/>
    <property type="match status" value="1"/>
</dbReference>
<organism evidence="2 3">
    <name type="scientific">Cylindrobasidium torrendii FP15055 ss-10</name>
    <dbReference type="NCBI Taxonomy" id="1314674"/>
    <lineage>
        <taxon>Eukaryota</taxon>
        <taxon>Fungi</taxon>
        <taxon>Dikarya</taxon>
        <taxon>Basidiomycota</taxon>
        <taxon>Agaricomycotina</taxon>
        <taxon>Agaricomycetes</taxon>
        <taxon>Agaricomycetidae</taxon>
        <taxon>Agaricales</taxon>
        <taxon>Marasmiineae</taxon>
        <taxon>Physalacriaceae</taxon>
        <taxon>Cylindrobasidium</taxon>
    </lineage>
</organism>